<keyword evidence="5" id="KW-1185">Reference proteome</keyword>
<dbReference type="InterPro" id="IPR011990">
    <property type="entry name" value="TPR-like_helical_dom_sf"/>
</dbReference>
<reference evidence="4" key="1">
    <citation type="submission" date="2019-11" db="EMBL/GenBank/DDBJ databases">
        <authorList>
            <person name="Liu Y."/>
            <person name="Hou J."/>
            <person name="Li T.-Q."/>
            <person name="Guan C.-H."/>
            <person name="Wu X."/>
            <person name="Wu H.-Z."/>
            <person name="Ling F."/>
            <person name="Zhang R."/>
            <person name="Shi X.-G."/>
            <person name="Ren J.-P."/>
            <person name="Chen E.-F."/>
            <person name="Sun J.-M."/>
        </authorList>
    </citation>
    <scope>NUCLEOTIDE SEQUENCE</scope>
    <source>
        <strain evidence="4">Adult_tree_wgs_1</strain>
        <tissue evidence="4">Leaves</tissue>
    </source>
</reference>
<feature type="repeat" description="PPR" evidence="3">
    <location>
        <begin position="52"/>
        <end position="86"/>
    </location>
</feature>
<evidence type="ECO:0008006" key="6">
    <source>
        <dbReference type="Google" id="ProtNLM"/>
    </source>
</evidence>
<dbReference type="OrthoDB" id="185373at2759"/>
<feature type="repeat" description="PPR" evidence="3">
    <location>
        <begin position="288"/>
        <end position="322"/>
    </location>
</feature>
<comment type="caution">
    <text evidence="4">The sequence shown here is derived from an EMBL/GenBank/DDBJ whole genome shotgun (WGS) entry which is preliminary data.</text>
</comment>
<dbReference type="PANTHER" id="PTHR47933">
    <property type="entry name" value="PENTATRICOPEPTIDE REPEAT-CONTAINING PROTEIN 1, MITOCHONDRIAL"/>
    <property type="match status" value="1"/>
</dbReference>
<feature type="repeat" description="PPR" evidence="3">
    <location>
        <begin position="122"/>
        <end position="152"/>
    </location>
</feature>
<gene>
    <name evidence="4" type="ORF">RHSIM_Rhsim03G0043000</name>
</gene>
<protein>
    <recommendedName>
        <fullName evidence="6">Pentatricopeptide repeat-containing protein</fullName>
    </recommendedName>
</protein>
<dbReference type="Proteomes" id="UP000626092">
    <property type="component" value="Unassembled WGS sequence"/>
</dbReference>
<evidence type="ECO:0000256" key="1">
    <source>
        <dbReference type="ARBA" id="ARBA00007626"/>
    </source>
</evidence>
<evidence type="ECO:0000256" key="3">
    <source>
        <dbReference type="PROSITE-ProRule" id="PRU00708"/>
    </source>
</evidence>
<dbReference type="NCBIfam" id="TIGR00756">
    <property type="entry name" value="PPR"/>
    <property type="match status" value="5"/>
</dbReference>
<dbReference type="GO" id="GO:0003729">
    <property type="term" value="F:mRNA binding"/>
    <property type="evidence" value="ECO:0007669"/>
    <property type="project" value="TreeGrafter"/>
</dbReference>
<accession>A0A834LQN7</accession>
<dbReference type="Pfam" id="PF01535">
    <property type="entry name" value="PPR"/>
    <property type="match status" value="2"/>
</dbReference>
<dbReference type="AlphaFoldDB" id="A0A834LQN7"/>
<dbReference type="Pfam" id="PF13041">
    <property type="entry name" value="PPR_2"/>
    <property type="match status" value="2"/>
</dbReference>
<evidence type="ECO:0000256" key="2">
    <source>
        <dbReference type="ARBA" id="ARBA00022737"/>
    </source>
</evidence>
<dbReference type="Gene3D" id="1.25.40.10">
    <property type="entry name" value="Tetratricopeptide repeat domain"/>
    <property type="match status" value="3"/>
</dbReference>
<keyword evidence="2" id="KW-0677">Repeat</keyword>
<organism evidence="4 5">
    <name type="scientific">Rhododendron simsii</name>
    <name type="common">Sims's rhododendron</name>
    <dbReference type="NCBI Taxonomy" id="118357"/>
    <lineage>
        <taxon>Eukaryota</taxon>
        <taxon>Viridiplantae</taxon>
        <taxon>Streptophyta</taxon>
        <taxon>Embryophyta</taxon>
        <taxon>Tracheophyta</taxon>
        <taxon>Spermatophyta</taxon>
        <taxon>Magnoliopsida</taxon>
        <taxon>eudicotyledons</taxon>
        <taxon>Gunneridae</taxon>
        <taxon>Pentapetalae</taxon>
        <taxon>asterids</taxon>
        <taxon>Ericales</taxon>
        <taxon>Ericaceae</taxon>
        <taxon>Ericoideae</taxon>
        <taxon>Rhodoreae</taxon>
        <taxon>Rhododendron</taxon>
    </lineage>
</organism>
<dbReference type="PANTHER" id="PTHR47933:SF70">
    <property type="entry name" value="PROTON GRADIENT REGULATION3-LIKE PROTEIN"/>
    <property type="match status" value="1"/>
</dbReference>
<dbReference type="InterPro" id="IPR051240">
    <property type="entry name" value="Mito_RNA-Proc/Resp"/>
</dbReference>
<proteinExistence type="inferred from homology"/>
<sequence>MGKLWQKMVDENDSSVNNAAFANIIESLCHERLFQDVFMIAEDTPQGKSVPEEFAYGQMIDSLCKVGRHNGAARVAYIMKTKGIIPSFISYNSIVHGLCKEGSCMRAYQLLEEGIEFGYWPSEYTYIVLIEGLCLEADLRKAKEVFQIMLKKEGLDRTRIYNNYFKSSLSYEQVNNPTELLNVLVFMLQSQCKPDVITLNTIISGFCRMGRIEEALRIMNDMLMGKFNSPDAVTLTTICGMLNVGRIREALDLLYKVMPEKGVRPGLIMQFFVDYLNYSEKVKQWSHDDFVYAAILKGLCRSGKFNEACNFLYELVDCGVSPNIVNYNILIDIACKSGLKAEAYQIVGEMRKNGLTPDAVTWRILDRLHGNAGKQVCISANTQFEEGLQEFHC</sequence>
<feature type="repeat" description="PPR" evidence="3">
    <location>
        <begin position="195"/>
        <end position="229"/>
    </location>
</feature>
<dbReference type="InterPro" id="IPR002885">
    <property type="entry name" value="PPR_rpt"/>
</dbReference>
<feature type="repeat" description="PPR" evidence="3">
    <location>
        <begin position="323"/>
        <end position="357"/>
    </location>
</feature>
<comment type="similarity">
    <text evidence="1">Belongs to the PPR family. P subfamily.</text>
</comment>
<evidence type="ECO:0000313" key="4">
    <source>
        <dbReference type="EMBL" id="KAF7148810.1"/>
    </source>
</evidence>
<dbReference type="EMBL" id="WJXA01000003">
    <property type="protein sequence ID" value="KAF7148810.1"/>
    <property type="molecule type" value="Genomic_DNA"/>
</dbReference>
<dbReference type="PROSITE" id="PS51375">
    <property type="entry name" value="PPR"/>
    <property type="match status" value="6"/>
</dbReference>
<feature type="repeat" description="PPR" evidence="3">
    <location>
        <begin position="87"/>
        <end position="121"/>
    </location>
</feature>
<dbReference type="Pfam" id="PF12854">
    <property type="entry name" value="PPR_1"/>
    <property type="match status" value="1"/>
</dbReference>
<name>A0A834LQN7_RHOSS</name>
<evidence type="ECO:0000313" key="5">
    <source>
        <dbReference type="Proteomes" id="UP000626092"/>
    </source>
</evidence>